<keyword evidence="2" id="KW-1185">Reference proteome</keyword>
<name>A0ABD3UX06_SINWO</name>
<gene>
    <name evidence="1" type="ORF">ACJMK2_013278</name>
</gene>
<proteinExistence type="predicted"/>
<evidence type="ECO:0000313" key="2">
    <source>
        <dbReference type="Proteomes" id="UP001634394"/>
    </source>
</evidence>
<organism evidence="1 2">
    <name type="scientific">Sinanodonta woodiana</name>
    <name type="common">Chinese pond mussel</name>
    <name type="synonym">Anodonta woodiana</name>
    <dbReference type="NCBI Taxonomy" id="1069815"/>
    <lineage>
        <taxon>Eukaryota</taxon>
        <taxon>Metazoa</taxon>
        <taxon>Spiralia</taxon>
        <taxon>Lophotrochozoa</taxon>
        <taxon>Mollusca</taxon>
        <taxon>Bivalvia</taxon>
        <taxon>Autobranchia</taxon>
        <taxon>Heteroconchia</taxon>
        <taxon>Palaeoheterodonta</taxon>
        <taxon>Unionida</taxon>
        <taxon>Unionoidea</taxon>
        <taxon>Unionidae</taxon>
        <taxon>Unioninae</taxon>
        <taxon>Sinanodonta</taxon>
    </lineage>
</organism>
<reference evidence="1 2" key="1">
    <citation type="submission" date="2024-11" db="EMBL/GenBank/DDBJ databases">
        <title>Chromosome-level genome assembly of the freshwater bivalve Anodonta woodiana.</title>
        <authorList>
            <person name="Chen X."/>
        </authorList>
    </citation>
    <scope>NUCLEOTIDE SEQUENCE [LARGE SCALE GENOMIC DNA]</scope>
    <source>
        <strain evidence="1">MN2024</strain>
        <tissue evidence="1">Gills</tissue>
    </source>
</reference>
<comment type="caution">
    <text evidence="1">The sequence shown here is derived from an EMBL/GenBank/DDBJ whole genome shotgun (WGS) entry which is preliminary data.</text>
</comment>
<dbReference type="EMBL" id="JBJQND010000014">
    <property type="protein sequence ID" value="KAL3853994.1"/>
    <property type="molecule type" value="Genomic_DNA"/>
</dbReference>
<protein>
    <submittedName>
        <fullName evidence="1">Uncharacterized protein</fullName>
    </submittedName>
</protein>
<feature type="non-terminal residue" evidence="1">
    <location>
        <position position="1"/>
    </location>
</feature>
<evidence type="ECO:0000313" key="1">
    <source>
        <dbReference type="EMBL" id="KAL3853994.1"/>
    </source>
</evidence>
<sequence length="164" mass="18952">SAISETVWLRDITNIFQGEKRTLGDFDLPDHLTFYLRRGSDALTLNLRRNYDIDPNAKIYVVQKLSNGRSVLTETRSMINENVAYYQDMASAAYMTVRCVRKSNEQCERVIYGHIQIGDRSYDLLPAERDVRSGYYFKDPGLYGTRYVLQEPGSIKPESLVEHK</sequence>
<dbReference type="Proteomes" id="UP001634394">
    <property type="component" value="Unassembled WGS sequence"/>
</dbReference>
<feature type="non-terminal residue" evidence="1">
    <location>
        <position position="164"/>
    </location>
</feature>
<dbReference type="AlphaFoldDB" id="A0ABD3UX06"/>
<accession>A0ABD3UX06</accession>